<name>A0A9W6RRE8_9ACTN</name>
<evidence type="ECO:0008006" key="3">
    <source>
        <dbReference type="Google" id="ProtNLM"/>
    </source>
</evidence>
<organism evidence="1 2">
    <name type="scientific">Actinoallomurus iriomotensis</name>
    <dbReference type="NCBI Taxonomy" id="478107"/>
    <lineage>
        <taxon>Bacteria</taxon>
        <taxon>Bacillati</taxon>
        <taxon>Actinomycetota</taxon>
        <taxon>Actinomycetes</taxon>
        <taxon>Streptosporangiales</taxon>
        <taxon>Thermomonosporaceae</taxon>
        <taxon>Actinoallomurus</taxon>
    </lineage>
</organism>
<evidence type="ECO:0000313" key="2">
    <source>
        <dbReference type="Proteomes" id="UP001165135"/>
    </source>
</evidence>
<dbReference type="AlphaFoldDB" id="A0A9W6RRE8"/>
<dbReference type="RefSeq" id="WP_285633694.1">
    <property type="nucleotide sequence ID" value="NZ_BSTJ01000015.1"/>
</dbReference>
<sequence length="414" mass="46799">MTDIPTGPRTLALMPADQRAALDPYMAQIITYRKSGLSLNHIIGCPLDCGYCVRHFWGDFEHKTPHLLCPTDQAIDMLLGHQTFRPSITPIQLFNKATDPFLPGVKPHLFHILQALDDRGLDNLVLIITRFRVTAADMAKLEELRHLRVTLLFTYSGITDARVEPIAKSTVTVSSLATACEHKSRTKVVLYWRPIVPGWNDAPETMRRVLDVGDAADAIVFTGYYHKPENAAYLRAQGVELPYDDADFHRRKTMPAELDARVIDAWRASGTSTPLFRKTSCGVSYAHDQPDYNGHWGVRELCDICPVAQQNLCAADHRAPSPSEFEQVLDGLGYSSLYLIDAEGGHVWTHGLGEQRRYPIQHTLRYQIWELDQPHYLHAHGRSLTGHGPTDEERQHLAAIRERFTTTTRFDEDD</sequence>
<accession>A0A9W6RRE8</accession>
<reference evidence="1" key="1">
    <citation type="submission" date="2023-03" db="EMBL/GenBank/DDBJ databases">
        <title>Actinoallomurus iriomotensis NBRC 103681.</title>
        <authorList>
            <person name="Ichikawa N."/>
            <person name="Sato H."/>
            <person name="Tonouchi N."/>
        </authorList>
    </citation>
    <scope>NUCLEOTIDE SEQUENCE</scope>
    <source>
        <strain evidence="1">NBRC 103681</strain>
    </source>
</reference>
<protein>
    <recommendedName>
        <fullName evidence="3">DNA repair photolyase</fullName>
    </recommendedName>
</protein>
<dbReference type="EMBL" id="BSTJ01000015">
    <property type="protein sequence ID" value="GLY80566.1"/>
    <property type="molecule type" value="Genomic_DNA"/>
</dbReference>
<proteinExistence type="predicted"/>
<gene>
    <name evidence="1" type="ORF">Airi01_088330</name>
</gene>
<dbReference type="Proteomes" id="UP001165135">
    <property type="component" value="Unassembled WGS sequence"/>
</dbReference>
<evidence type="ECO:0000313" key="1">
    <source>
        <dbReference type="EMBL" id="GLY80566.1"/>
    </source>
</evidence>
<comment type="caution">
    <text evidence="1">The sequence shown here is derived from an EMBL/GenBank/DDBJ whole genome shotgun (WGS) entry which is preliminary data.</text>
</comment>